<dbReference type="Gene3D" id="2.130.10.10">
    <property type="entry name" value="YVTN repeat-like/Quinoprotein amine dehydrogenase"/>
    <property type="match status" value="4"/>
</dbReference>
<feature type="repeat" description="WD" evidence="3">
    <location>
        <begin position="1026"/>
        <end position="1060"/>
    </location>
</feature>
<dbReference type="PROSITE" id="PS00678">
    <property type="entry name" value="WD_REPEATS_1"/>
    <property type="match status" value="1"/>
</dbReference>
<dbReference type="EMBL" id="SRRZ01000164">
    <property type="protein sequence ID" value="NQE37952.1"/>
    <property type="molecule type" value="Genomic_DNA"/>
</dbReference>
<feature type="repeat" description="WD" evidence="3">
    <location>
        <begin position="561"/>
        <end position="593"/>
    </location>
</feature>
<keyword evidence="4" id="KW-1133">Transmembrane helix</keyword>
<keyword evidence="4" id="KW-0812">Transmembrane</keyword>
<evidence type="ECO:0000313" key="5">
    <source>
        <dbReference type="EMBL" id="NQE37952.1"/>
    </source>
</evidence>
<feature type="repeat" description="WD" evidence="3">
    <location>
        <begin position="813"/>
        <end position="845"/>
    </location>
</feature>
<dbReference type="InterPro" id="IPR001680">
    <property type="entry name" value="WD40_rpt"/>
</dbReference>
<sequence length="1181" mass="130790">MMNNYQYQIGGSLANNAPTYVVRAADSELYEALKAGEFCYVLNSRQMGKSSLLVRTLHRLQAEGFQCSTIDMTRIGSENITPLQWYKGMIGELWRGFKLLGQVNFKTWWCDEEDVSFLQRLSHFIEDILLVKFPQEQIFIFIDEIDSILSLDFAVDDFFALIRFCYNQRAINPSYNRISFAIFGVAAPSDLIADKKRTPFNIGRAIDLRGFERQSAQLLVKGLESAVSNPDAVIKQILAWTSGQPFLTQKICYLAYRASRETAGGLVNILPGTEAFWVDSLVRSRIVNNWESLDEPEHLKTIRDRLLRNEQRAGRLLSIYQQILQSVEVPTDDSREQIELLLSGLVVKKYGYLQVKNIIYQEVFNLEWVEKHLGQLRPYSQLFDAWIASKQQDESRLLRGQALKDAKSWAQGKSLSDLDYQFLAASGELDKLEMQQALEAERVKEVEARLVEERKRVAYERKTAQRQRKFIAALSGLLIAAIASAIFALWQYYRAAKSEIQALSISSTGQFASQQRLDALVTAIKARRRLDDLPNSNPQLRSQVRQVLQQAIYGTAEFNRLTAHSSVVLGLDVSPDAQLIATGGGDRTVKLWQRDGALLHNLQHPAAVFGLKFSPDSQRLVTSSLNGSIYLWDRDGKLLKTFQGHSAAIWDIAVSPGGDRFATGSEDSTIRLWDFNGKLLETLSGHQGGVWGLAFSSDANLLASSSTDGTVKVWTKDGKGVRTLEGHGAAVWDVKFAFLADSDGTQRLAILSASADNTVKIWQLDGTLLRTLGGHSSEVLEIAVSDSGDVIASASADGTINLWKPDGTLLKVLKGHQSAIRGVIFIPNTQIAVSASDDNTVRLWNPTNPFSKVLYGHSGIIWDVDFSQDGQMLASASSDGSFKVWAKDGTLLKSLAGDKAPVYSVAFVSPASFAKEDISPVLAFAGTDKTIKLWQFDGTLLKTITGHGASVWDVSVSPDGQFFASASDDKTVKLWKRDGTLLKTFAGHEARVYDVDFTPDGNRLVSVSADGTVRLWSLDGRLNKTLKGHRSGIWEVAVSPDGRTLASASMDDTIKLWTIDGTLLNTIKGNTRGMMAVDFSSDGQMLVAGGASGAVKLWKIDGTEITTLTRHEGNVWAVAFSPDGKQIASVGDDRTVILWDVERILKLDELAYACDRVRDYLRTNADVKEEDRHLCDRVGDR</sequence>
<evidence type="ECO:0008006" key="7">
    <source>
        <dbReference type="Google" id="ProtNLM"/>
    </source>
</evidence>
<comment type="caution">
    <text evidence="5">The sequence shown here is derived from an EMBL/GenBank/DDBJ whole genome shotgun (WGS) entry which is preliminary data.</text>
</comment>
<dbReference type="Proteomes" id="UP000702425">
    <property type="component" value="Unassembled WGS sequence"/>
</dbReference>
<keyword evidence="2" id="KW-0677">Repeat</keyword>
<dbReference type="CDD" id="cd00200">
    <property type="entry name" value="WD40"/>
    <property type="match status" value="2"/>
</dbReference>
<proteinExistence type="predicted"/>
<keyword evidence="1 3" id="KW-0853">WD repeat</keyword>
<feature type="repeat" description="WD" evidence="3">
    <location>
        <begin position="1067"/>
        <end position="1108"/>
    </location>
</feature>
<evidence type="ECO:0000256" key="4">
    <source>
        <dbReference type="SAM" id="Phobius"/>
    </source>
</evidence>
<organism evidence="5 6">
    <name type="scientific">Microcoleus asticus IPMA8</name>
    <dbReference type="NCBI Taxonomy" id="2563858"/>
    <lineage>
        <taxon>Bacteria</taxon>
        <taxon>Bacillati</taxon>
        <taxon>Cyanobacteriota</taxon>
        <taxon>Cyanophyceae</taxon>
        <taxon>Oscillatoriophycideae</taxon>
        <taxon>Oscillatoriales</taxon>
        <taxon>Microcoleaceae</taxon>
        <taxon>Microcoleus</taxon>
        <taxon>Microcoleus asticus</taxon>
    </lineage>
</organism>
<dbReference type="InterPro" id="IPR020472">
    <property type="entry name" value="WD40_PAC1"/>
</dbReference>
<dbReference type="InterPro" id="IPR019775">
    <property type="entry name" value="WD40_repeat_CS"/>
</dbReference>
<dbReference type="PANTHER" id="PTHR19879:SF9">
    <property type="entry name" value="TRANSCRIPTION INITIATION FACTOR TFIID SUBUNIT 5"/>
    <property type="match status" value="1"/>
</dbReference>
<accession>A0ABX2D7N7</accession>
<dbReference type="PROSITE" id="PS50082">
    <property type="entry name" value="WD_REPEATS_2"/>
    <property type="match status" value="13"/>
</dbReference>
<dbReference type="Pfam" id="PF00400">
    <property type="entry name" value="WD40"/>
    <property type="match status" value="14"/>
</dbReference>
<dbReference type="SMART" id="SM00320">
    <property type="entry name" value="WD40"/>
    <property type="match status" value="14"/>
</dbReference>
<feature type="repeat" description="WD" evidence="3">
    <location>
        <begin position="642"/>
        <end position="676"/>
    </location>
</feature>
<dbReference type="InterPro" id="IPR027417">
    <property type="entry name" value="P-loop_NTPase"/>
</dbReference>
<feature type="repeat" description="WD" evidence="3">
    <location>
        <begin position="985"/>
        <end position="1019"/>
    </location>
</feature>
<keyword evidence="4" id="KW-0472">Membrane</keyword>
<reference evidence="5 6" key="1">
    <citation type="journal article" date="2020" name="Sci. Rep.">
        <title>A novel cyanobacterial geosmin producer, revising GeoA distribution and dispersion patterns in Bacteria.</title>
        <authorList>
            <person name="Churro C."/>
            <person name="Semedo-Aguiar A.P."/>
            <person name="Silva A.D."/>
            <person name="Pereira-Leal J.B."/>
            <person name="Leite R.B."/>
        </authorList>
    </citation>
    <scope>NUCLEOTIDE SEQUENCE [LARGE SCALE GENOMIC DNA]</scope>
    <source>
        <strain evidence="5 6">IPMA8</strain>
    </source>
</reference>
<evidence type="ECO:0000256" key="3">
    <source>
        <dbReference type="PROSITE-ProRule" id="PRU00221"/>
    </source>
</evidence>
<feature type="repeat" description="WD" evidence="3">
    <location>
        <begin position="944"/>
        <end position="976"/>
    </location>
</feature>
<feature type="repeat" description="WD" evidence="3">
    <location>
        <begin position="601"/>
        <end position="633"/>
    </location>
</feature>
<evidence type="ECO:0000256" key="2">
    <source>
        <dbReference type="ARBA" id="ARBA00022737"/>
    </source>
</evidence>
<feature type="repeat" description="WD" evidence="3">
    <location>
        <begin position="1108"/>
        <end position="1142"/>
    </location>
</feature>
<dbReference type="Pfam" id="PF14516">
    <property type="entry name" value="AAA_35"/>
    <property type="match status" value="1"/>
</dbReference>
<dbReference type="InterPro" id="IPR036322">
    <property type="entry name" value="WD40_repeat_dom_sf"/>
</dbReference>
<protein>
    <recommendedName>
        <fullName evidence="7">WD40 repeat-containing protein</fullName>
    </recommendedName>
</protein>
<dbReference type="PROSITE" id="PS50294">
    <property type="entry name" value="WD_REPEATS_REGION"/>
    <property type="match status" value="12"/>
</dbReference>
<dbReference type="PANTHER" id="PTHR19879">
    <property type="entry name" value="TRANSCRIPTION INITIATION FACTOR TFIID"/>
    <property type="match status" value="1"/>
</dbReference>
<dbReference type="Gene3D" id="3.40.50.300">
    <property type="entry name" value="P-loop containing nucleotide triphosphate hydrolases"/>
    <property type="match status" value="1"/>
</dbReference>
<dbReference type="SUPFAM" id="SSF50978">
    <property type="entry name" value="WD40 repeat-like"/>
    <property type="match status" value="2"/>
</dbReference>
<name>A0ABX2D7N7_9CYAN</name>
<evidence type="ECO:0000313" key="6">
    <source>
        <dbReference type="Proteomes" id="UP000702425"/>
    </source>
</evidence>
<feature type="repeat" description="WD" evidence="3">
    <location>
        <begin position="772"/>
        <end position="804"/>
    </location>
</feature>
<dbReference type="PRINTS" id="PR00320">
    <property type="entry name" value="GPROTEINBRPT"/>
</dbReference>
<feature type="repeat" description="WD" evidence="3">
    <location>
        <begin position="683"/>
        <end position="714"/>
    </location>
</feature>
<dbReference type="InterPro" id="IPR015943">
    <property type="entry name" value="WD40/YVTN_repeat-like_dom_sf"/>
</dbReference>
<gene>
    <name evidence="5" type="ORF">E5S67_05733</name>
</gene>
<feature type="transmembrane region" description="Helical" evidence="4">
    <location>
        <begin position="470"/>
        <end position="493"/>
    </location>
</feature>
<evidence type="ECO:0000256" key="1">
    <source>
        <dbReference type="ARBA" id="ARBA00022574"/>
    </source>
</evidence>
<keyword evidence="6" id="KW-1185">Reference proteome</keyword>
<feature type="repeat" description="WD" evidence="3">
    <location>
        <begin position="854"/>
        <end position="885"/>
    </location>
</feature>
<feature type="repeat" description="WD" evidence="3">
    <location>
        <begin position="750"/>
        <end position="765"/>
    </location>
</feature>
<dbReference type="SUPFAM" id="SSF52540">
    <property type="entry name" value="P-loop containing nucleoside triphosphate hydrolases"/>
    <property type="match status" value="1"/>
</dbReference>